<protein>
    <submittedName>
        <fullName evidence="12">Transporter, CPA2 family</fullName>
    </submittedName>
</protein>
<evidence type="ECO:0000256" key="3">
    <source>
        <dbReference type="ARBA" id="ARBA00022448"/>
    </source>
</evidence>
<dbReference type="Gene3D" id="1.20.1530.20">
    <property type="match status" value="1"/>
</dbReference>
<evidence type="ECO:0000313" key="12">
    <source>
        <dbReference type="EMBL" id="EJF46949.1"/>
    </source>
</evidence>
<evidence type="ECO:0000256" key="10">
    <source>
        <dbReference type="SAM" id="Phobius"/>
    </source>
</evidence>
<dbReference type="PANTHER" id="PTHR43562:SF1">
    <property type="entry name" value="NA(+)_H(+) ANTIPORTER YJBQ-RELATED"/>
    <property type="match status" value="1"/>
</dbReference>
<evidence type="ECO:0000256" key="6">
    <source>
        <dbReference type="ARBA" id="ARBA00022989"/>
    </source>
</evidence>
<dbReference type="Pfam" id="PF00999">
    <property type="entry name" value="Na_H_Exchanger"/>
    <property type="match status" value="1"/>
</dbReference>
<evidence type="ECO:0000256" key="9">
    <source>
        <dbReference type="SAM" id="MobiDB-lite"/>
    </source>
</evidence>
<dbReference type="PANTHER" id="PTHR43562">
    <property type="entry name" value="NAPA-TYPE SODIUM/HYDROGEN ANTIPORTER"/>
    <property type="match status" value="1"/>
</dbReference>
<feature type="transmembrane region" description="Helical" evidence="10">
    <location>
        <begin position="33"/>
        <end position="51"/>
    </location>
</feature>
<evidence type="ECO:0000256" key="1">
    <source>
        <dbReference type="ARBA" id="ARBA00004141"/>
    </source>
</evidence>
<dbReference type="RefSeq" id="WP_008730129.1">
    <property type="nucleotide sequence ID" value="NZ_AKFT01000038.1"/>
</dbReference>
<evidence type="ECO:0000256" key="2">
    <source>
        <dbReference type="ARBA" id="ARBA00005551"/>
    </source>
</evidence>
<dbReference type="AlphaFoldDB" id="J0NIK2"/>
<feature type="transmembrane region" description="Helical" evidence="10">
    <location>
        <begin position="243"/>
        <end position="259"/>
    </location>
</feature>
<feature type="compositionally biased region" description="Low complexity" evidence="9">
    <location>
        <begin position="436"/>
        <end position="459"/>
    </location>
</feature>
<feature type="transmembrane region" description="Helical" evidence="10">
    <location>
        <begin position="271"/>
        <end position="289"/>
    </location>
</feature>
<dbReference type="PATRIC" id="fig|1125718.3.peg.587"/>
<dbReference type="GO" id="GO:0016020">
    <property type="term" value="C:membrane"/>
    <property type="evidence" value="ECO:0007669"/>
    <property type="project" value="UniProtKB-SubCell"/>
</dbReference>
<keyword evidence="8 10" id="KW-0472">Membrane</keyword>
<feature type="transmembrane region" description="Helical" evidence="10">
    <location>
        <begin position="119"/>
        <end position="137"/>
    </location>
</feature>
<evidence type="ECO:0000256" key="8">
    <source>
        <dbReference type="ARBA" id="ARBA00023136"/>
    </source>
</evidence>
<dbReference type="GO" id="GO:0015297">
    <property type="term" value="F:antiporter activity"/>
    <property type="evidence" value="ECO:0007669"/>
    <property type="project" value="UniProtKB-KW"/>
</dbReference>
<dbReference type="InterPro" id="IPR006153">
    <property type="entry name" value="Cation/H_exchanger_TM"/>
</dbReference>
<evidence type="ECO:0000259" key="11">
    <source>
        <dbReference type="Pfam" id="PF00999"/>
    </source>
</evidence>
<comment type="similarity">
    <text evidence="2">Belongs to the monovalent cation:proton antiporter 2 (CPA2) transporter (TC 2.A.37) family.</text>
</comment>
<evidence type="ECO:0000256" key="7">
    <source>
        <dbReference type="ARBA" id="ARBA00023065"/>
    </source>
</evidence>
<feature type="transmembrane region" description="Helical" evidence="10">
    <location>
        <begin position="92"/>
        <end position="113"/>
    </location>
</feature>
<sequence>MSAVFVSLLCIVAVSFAAPLISWSVPRRLLPETVLLIAGGVLIGPSGLGIAHEGQDIAFLKELGVAFLFLMAGYEIDVNELRGSGGRHAMTAWAGSLGLAFASVAVVGVSGGAFSANGIAIAIAMTSTAIGTILPILRERGLLPTAVGAAILNHGAVGEVGPIILMALLLGSRSTWASLAILLVFLAVTLLIVRFTDRVRRAGRRFIEAIRLGGTTTAQTTVRITVLLLVGLCALAEVFDLDVVLGAFAAGFILRYALPDGNRQFEEKLDGLAYGFFIPIFFVVSGMGIDLGMSEQSLATIGAFLLLLVLVRGLPVWVASRLERRRNGSRAYSMRQSLQIAVYSTTALPIIVAVTQVAVSADAMSASFASTLVLAGAVSVLVMPALGLALSSDDDHAPAVEALAVVQGPREQHGHGLIEASGDTGEMLVSEPRRPAGLGASSPDDGGDAAPAGSAEPLPADSPPPASAAISTPVNGLPRRGRDLLFHHHGLSQTEARRLAERLEQIEAERTHWRQQMRRQLRLEREEARQRRAVLWAQDRAQRRREREQLRELRQEARRKGAGEDTGEDEDSRR</sequence>
<dbReference type="InterPro" id="IPR038770">
    <property type="entry name" value="Na+/solute_symporter_sf"/>
</dbReference>
<feature type="domain" description="Cation/H+ exchanger transmembrane" evidence="11">
    <location>
        <begin position="18"/>
        <end position="383"/>
    </location>
</feature>
<accession>J0NIK2</accession>
<evidence type="ECO:0000313" key="13">
    <source>
        <dbReference type="Proteomes" id="UP000002941"/>
    </source>
</evidence>
<feature type="transmembrane region" description="Helical" evidence="10">
    <location>
        <begin position="301"/>
        <end position="319"/>
    </location>
</feature>
<dbReference type="eggNOG" id="COG0475">
    <property type="taxonomic scope" value="Bacteria"/>
</dbReference>
<feature type="compositionally biased region" description="Basic and acidic residues" evidence="9">
    <location>
        <begin position="545"/>
        <end position="563"/>
    </location>
</feature>
<proteinExistence type="inferred from homology"/>
<feature type="transmembrane region" description="Helical" evidence="10">
    <location>
        <begin position="340"/>
        <end position="361"/>
    </location>
</feature>
<keyword evidence="7" id="KW-0406">Ion transport</keyword>
<dbReference type="EMBL" id="AKFT01000038">
    <property type="protein sequence ID" value="EJF46949.1"/>
    <property type="molecule type" value="Genomic_DNA"/>
</dbReference>
<keyword evidence="4" id="KW-0050">Antiport</keyword>
<keyword evidence="5 10" id="KW-0812">Transmembrane</keyword>
<organism evidence="12 13">
    <name type="scientific">Actinomyces massiliensis F0489</name>
    <dbReference type="NCBI Taxonomy" id="1125718"/>
    <lineage>
        <taxon>Bacteria</taxon>
        <taxon>Bacillati</taxon>
        <taxon>Actinomycetota</taxon>
        <taxon>Actinomycetes</taxon>
        <taxon>Actinomycetales</taxon>
        <taxon>Actinomycetaceae</taxon>
        <taxon>Actinomyces</taxon>
    </lineage>
</organism>
<dbReference type="Proteomes" id="UP000002941">
    <property type="component" value="Unassembled WGS sequence"/>
</dbReference>
<comment type="subcellular location">
    <subcellularLocation>
        <location evidence="1">Membrane</location>
        <topology evidence="1">Multi-pass membrane protein</topology>
    </subcellularLocation>
</comment>
<dbReference type="GO" id="GO:1902600">
    <property type="term" value="P:proton transmembrane transport"/>
    <property type="evidence" value="ECO:0007669"/>
    <property type="project" value="InterPro"/>
</dbReference>
<evidence type="ECO:0000256" key="4">
    <source>
        <dbReference type="ARBA" id="ARBA00022449"/>
    </source>
</evidence>
<gene>
    <name evidence="12" type="ORF">HMPREF1318_2885</name>
</gene>
<keyword evidence="13" id="KW-1185">Reference proteome</keyword>
<feature type="transmembrane region" description="Helical" evidence="10">
    <location>
        <begin position="176"/>
        <end position="196"/>
    </location>
</feature>
<feature type="transmembrane region" description="Helical" evidence="10">
    <location>
        <begin position="367"/>
        <end position="390"/>
    </location>
</feature>
<feature type="transmembrane region" description="Helical" evidence="10">
    <location>
        <begin position="217"/>
        <end position="237"/>
    </location>
</feature>
<reference evidence="12 13" key="1">
    <citation type="submission" date="2012-05" db="EMBL/GenBank/DDBJ databases">
        <authorList>
            <person name="Harkins D.M."/>
            <person name="Madupu R."/>
            <person name="Durkin A.S."/>
            <person name="Torralba M."/>
            <person name="Methe B."/>
            <person name="Sutton G.G."/>
            <person name="Nelson K.E."/>
        </authorList>
    </citation>
    <scope>NUCLEOTIDE SEQUENCE [LARGE SCALE GENOMIC DNA]</scope>
    <source>
        <strain evidence="12 13">F0489</strain>
    </source>
</reference>
<feature type="transmembrane region" description="Helical" evidence="10">
    <location>
        <begin position="149"/>
        <end position="170"/>
    </location>
</feature>
<feature type="region of interest" description="Disordered" evidence="9">
    <location>
        <begin position="411"/>
        <end position="476"/>
    </location>
</feature>
<dbReference type="OrthoDB" id="9793589at2"/>
<name>J0NIK2_9ACTO</name>
<keyword evidence="3" id="KW-0813">Transport</keyword>
<evidence type="ECO:0000256" key="5">
    <source>
        <dbReference type="ARBA" id="ARBA00022692"/>
    </source>
</evidence>
<feature type="compositionally biased region" description="Acidic residues" evidence="9">
    <location>
        <begin position="565"/>
        <end position="574"/>
    </location>
</feature>
<keyword evidence="6 10" id="KW-1133">Transmembrane helix</keyword>
<comment type="caution">
    <text evidence="12">The sequence shown here is derived from an EMBL/GenBank/DDBJ whole genome shotgun (WGS) entry which is preliminary data.</text>
</comment>
<feature type="region of interest" description="Disordered" evidence="9">
    <location>
        <begin position="537"/>
        <end position="574"/>
    </location>
</feature>